<dbReference type="OrthoDB" id="9815592at2"/>
<dbReference type="AlphaFoldDB" id="A0A545U410"/>
<dbReference type="GO" id="GO:0008374">
    <property type="term" value="F:O-acyltransferase activity"/>
    <property type="evidence" value="ECO:0007669"/>
    <property type="project" value="TreeGrafter"/>
</dbReference>
<dbReference type="InterPro" id="IPR018357">
    <property type="entry name" value="Hexapep_transf_CS"/>
</dbReference>
<dbReference type="Proteomes" id="UP000319732">
    <property type="component" value="Unassembled WGS sequence"/>
</dbReference>
<reference evidence="5 6" key="1">
    <citation type="submission" date="2019-06" db="EMBL/GenBank/DDBJ databases">
        <title>Whole genome sequence for Cellvibrionaceae sp. R142.</title>
        <authorList>
            <person name="Wang G."/>
        </authorList>
    </citation>
    <scope>NUCLEOTIDE SEQUENCE [LARGE SCALE GENOMIC DNA]</scope>
    <source>
        <strain evidence="5 6">R142</strain>
    </source>
</reference>
<comment type="similarity">
    <text evidence="1">Belongs to the transferase hexapeptide repeat family.</text>
</comment>
<name>A0A545U410_9GAMM</name>
<dbReference type="RefSeq" id="WP_142903307.1">
    <property type="nucleotide sequence ID" value="NZ_ML660089.1"/>
</dbReference>
<evidence type="ECO:0000256" key="1">
    <source>
        <dbReference type="ARBA" id="ARBA00007274"/>
    </source>
</evidence>
<dbReference type="PROSITE" id="PS00101">
    <property type="entry name" value="HEXAPEP_TRANSFERASES"/>
    <property type="match status" value="1"/>
</dbReference>
<evidence type="ECO:0000313" key="6">
    <source>
        <dbReference type="Proteomes" id="UP000319732"/>
    </source>
</evidence>
<organism evidence="5 6">
    <name type="scientific">Exilibacterium tricleocarpae</name>
    <dbReference type="NCBI Taxonomy" id="2591008"/>
    <lineage>
        <taxon>Bacteria</taxon>
        <taxon>Pseudomonadati</taxon>
        <taxon>Pseudomonadota</taxon>
        <taxon>Gammaproteobacteria</taxon>
        <taxon>Cellvibrionales</taxon>
        <taxon>Cellvibrionaceae</taxon>
        <taxon>Exilibacterium</taxon>
    </lineage>
</organism>
<gene>
    <name evidence="5" type="ORF">FKG94_06100</name>
</gene>
<accession>A0A545U410</accession>
<dbReference type="InterPro" id="IPR001451">
    <property type="entry name" value="Hexapep"/>
</dbReference>
<dbReference type="Gene3D" id="2.160.10.10">
    <property type="entry name" value="Hexapeptide repeat proteins"/>
    <property type="match status" value="1"/>
</dbReference>
<sequence length="193" mass="20871">MKFFVLLVKRLFRPSKRNNIRLINHIVQKWFGVNSKFPLSVHYTTTLASPSNIKFKGGEKFISSMESSGGCYFSAVNGIYFGHNVLFAPGVRIISGNHSMDISRAAVKSDPVKVGDNVWIGTSAVILSGVSVGDNAVVGAGAVVTKNVGEYEIVAGVPAAKIGQICTCGLQMHESIGRWRCSTCDVVNDFEKK</sequence>
<keyword evidence="3" id="KW-0677">Repeat</keyword>
<dbReference type="PANTHER" id="PTHR23416:SF23">
    <property type="entry name" value="ACETYLTRANSFERASE C18B11.09C-RELATED"/>
    <property type="match status" value="1"/>
</dbReference>
<keyword evidence="6" id="KW-1185">Reference proteome</keyword>
<protein>
    <recommendedName>
        <fullName evidence="7">Acyltransferase</fullName>
    </recommendedName>
</protein>
<evidence type="ECO:0000256" key="4">
    <source>
        <dbReference type="ARBA" id="ARBA00023315"/>
    </source>
</evidence>
<dbReference type="InterPro" id="IPR011004">
    <property type="entry name" value="Trimer_LpxA-like_sf"/>
</dbReference>
<comment type="caution">
    <text evidence="5">The sequence shown here is derived from an EMBL/GenBank/DDBJ whole genome shotgun (WGS) entry which is preliminary data.</text>
</comment>
<evidence type="ECO:0008006" key="7">
    <source>
        <dbReference type="Google" id="ProtNLM"/>
    </source>
</evidence>
<keyword evidence="4" id="KW-0012">Acyltransferase</keyword>
<dbReference type="Pfam" id="PF14602">
    <property type="entry name" value="Hexapep_2"/>
    <property type="match status" value="1"/>
</dbReference>
<evidence type="ECO:0000256" key="3">
    <source>
        <dbReference type="ARBA" id="ARBA00022737"/>
    </source>
</evidence>
<dbReference type="InterPro" id="IPR051159">
    <property type="entry name" value="Hexapeptide_acetyltransf"/>
</dbReference>
<evidence type="ECO:0000313" key="5">
    <source>
        <dbReference type="EMBL" id="TQV84227.1"/>
    </source>
</evidence>
<evidence type="ECO:0000256" key="2">
    <source>
        <dbReference type="ARBA" id="ARBA00022679"/>
    </source>
</evidence>
<dbReference type="PANTHER" id="PTHR23416">
    <property type="entry name" value="SIALIC ACID SYNTHASE-RELATED"/>
    <property type="match status" value="1"/>
</dbReference>
<proteinExistence type="inferred from homology"/>
<dbReference type="SUPFAM" id="SSF51161">
    <property type="entry name" value="Trimeric LpxA-like enzymes"/>
    <property type="match status" value="1"/>
</dbReference>
<dbReference type="EMBL" id="VHSG01000006">
    <property type="protein sequence ID" value="TQV84227.1"/>
    <property type="molecule type" value="Genomic_DNA"/>
</dbReference>
<keyword evidence="2" id="KW-0808">Transferase</keyword>